<accession>A0A6N2TVR5</accession>
<feature type="transmembrane region" description="Helical" evidence="1">
    <location>
        <begin position="6"/>
        <end position="29"/>
    </location>
</feature>
<protein>
    <submittedName>
        <fullName evidence="2">Uncharacterized protein</fullName>
    </submittedName>
</protein>
<proteinExistence type="predicted"/>
<keyword evidence="1" id="KW-0812">Transmembrane</keyword>
<evidence type="ECO:0000256" key="1">
    <source>
        <dbReference type="SAM" id="Phobius"/>
    </source>
</evidence>
<evidence type="ECO:0000313" key="2">
    <source>
        <dbReference type="EMBL" id="VYT10034.1"/>
    </source>
</evidence>
<dbReference type="AlphaFoldDB" id="A0A6N2TVR5"/>
<gene>
    <name evidence="2" type="ORF">BALFYP80_01639</name>
</gene>
<name>A0A6N2TVR5_BIFAD</name>
<organism evidence="2">
    <name type="scientific">Bifidobacterium adolescentis</name>
    <dbReference type="NCBI Taxonomy" id="1680"/>
    <lineage>
        <taxon>Bacteria</taxon>
        <taxon>Bacillati</taxon>
        <taxon>Actinomycetota</taxon>
        <taxon>Actinomycetes</taxon>
        <taxon>Bifidobacteriales</taxon>
        <taxon>Bifidobacteriaceae</taxon>
        <taxon>Bifidobacterium</taxon>
    </lineage>
</organism>
<keyword evidence="1" id="KW-1133">Transmembrane helix</keyword>
<keyword evidence="1" id="KW-0472">Membrane</keyword>
<sequence length="31" mass="3499">MNWIHWIPAIISIACAVASIITVFINMWLNG</sequence>
<reference evidence="2" key="1">
    <citation type="submission" date="2019-11" db="EMBL/GenBank/DDBJ databases">
        <authorList>
            <person name="Feng L."/>
        </authorList>
    </citation>
    <scope>NUCLEOTIDE SEQUENCE</scope>
    <source>
        <strain evidence="2">BAdolescentisLFYP80</strain>
    </source>
</reference>
<dbReference type="EMBL" id="CACRSR010000013">
    <property type="protein sequence ID" value="VYT10034.1"/>
    <property type="molecule type" value="Genomic_DNA"/>
</dbReference>